<sequence length="225" mass="26417">MKKTALDSKAQDDDWKETKSDFYAQNYQVMVENGIIDFSTDGMKSVRNGENLSYDEYLDIQYYSLGHIKSNLEGIYYDGNIAAYKGRISKKSHGNMLFKKLYANIMSPDGTGYDTKENHVWMDATPFKDFLVHDCVAFDATVYRYIKTGHGRKIDYSLCNPINIRKIPPYQLPSDDQIENQIIDDLLWENSKYHDVVDRSNWADIRNKAEYQKKFDMLKRMMHRH</sequence>
<reference evidence="1 2" key="1">
    <citation type="submission" date="2011-03" db="EMBL/GenBank/DDBJ databases">
        <authorList>
            <person name="Kant R."/>
            <person name="Paulin L."/>
            <person name="Alatalo E."/>
            <person name="de Vos W.M."/>
            <person name="Palva A."/>
        </authorList>
    </citation>
    <scope>NUCLEOTIDE SEQUENCE [LARGE SCALE GENOMIC DNA]</scope>
    <source>
        <strain evidence="1 2">GRL 1112</strain>
        <plasmid evidence="2">plasmid1</plasmid>
    </source>
</reference>
<dbReference type="EMBL" id="CP002612">
    <property type="protein sequence ID" value="AEA32923.1"/>
    <property type="molecule type" value="Genomic_DNA"/>
</dbReference>
<evidence type="ECO:0000313" key="1">
    <source>
        <dbReference type="EMBL" id="AEA32923.1"/>
    </source>
</evidence>
<gene>
    <name evidence="1" type="ORF">LA2_10969</name>
</gene>
<geneLocation type="plasmid" evidence="2">
    <name>plasmid1</name>
</geneLocation>
<dbReference type="HOGENOM" id="CLU_090622_0_0_9"/>
<dbReference type="KEGG" id="lam:LA2_10969"/>
<evidence type="ECO:0000313" key="2">
    <source>
        <dbReference type="Proteomes" id="UP000007033"/>
    </source>
</evidence>
<name>F2M3S3_LACAR</name>
<dbReference type="RefSeq" id="WP_013682688.1">
    <property type="nucleotide sequence ID" value="NC_015319.1"/>
</dbReference>
<protein>
    <submittedName>
        <fullName evidence="1">Uncharacterized protein</fullName>
    </submittedName>
</protein>
<keyword evidence="1" id="KW-0614">Plasmid</keyword>
<dbReference type="Proteomes" id="UP000007033">
    <property type="component" value="Plasmid p1"/>
</dbReference>
<proteinExistence type="predicted"/>
<dbReference type="AlphaFoldDB" id="F2M3S3"/>
<accession>F2M3S3</accession>
<organism evidence="1 2">
    <name type="scientific">Lactobacillus amylovorus (strain GRL 1112)</name>
    <dbReference type="NCBI Taxonomy" id="695560"/>
    <lineage>
        <taxon>Bacteria</taxon>
        <taxon>Bacillati</taxon>
        <taxon>Bacillota</taxon>
        <taxon>Bacilli</taxon>
        <taxon>Lactobacillales</taxon>
        <taxon>Lactobacillaceae</taxon>
        <taxon>Lactobacillus</taxon>
    </lineage>
</organism>